<comment type="pathway">
    <text evidence="1 9">Lipid metabolism; fatty acid biosynthesis.</text>
</comment>
<dbReference type="PANTHER" id="PTHR45266">
    <property type="entry name" value="OXALOACETATE DECARBOXYLASE ALPHA CHAIN"/>
    <property type="match status" value="1"/>
</dbReference>
<protein>
    <recommendedName>
        <fullName evidence="2 9">Biotin carboxyl carrier protein of acetyl-CoA carboxylase</fullName>
    </recommendedName>
</protein>
<feature type="compositionally biased region" description="Low complexity" evidence="10">
    <location>
        <begin position="45"/>
        <end position="56"/>
    </location>
</feature>
<evidence type="ECO:0000256" key="1">
    <source>
        <dbReference type="ARBA" id="ARBA00005194"/>
    </source>
</evidence>
<dbReference type="Pfam" id="PF00364">
    <property type="entry name" value="Biotin_lipoyl"/>
    <property type="match status" value="1"/>
</dbReference>
<keyword evidence="5 9" id="KW-0276">Fatty acid metabolism</keyword>
<comment type="function">
    <text evidence="9">This protein is a component of the acetyl coenzyme A carboxylase complex; first, biotin carboxylase catalyzes the carboxylation of the carrier protein and then the transcarboxylase transfers the carboxyl group to form malonyl-CoA.</text>
</comment>
<dbReference type="OrthoDB" id="9811735at2"/>
<dbReference type="PANTHER" id="PTHR45266:SF3">
    <property type="entry name" value="OXALOACETATE DECARBOXYLASE ALPHA CHAIN"/>
    <property type="match status" value="1"/>
</dbReference>
<dbReference type="EMBL" id="CP032626">
    <property type="protein sequence ID" value="AYF92212.1"/>
    <property type="molecule type" value="Genomic_DNA"/>
</dbReference>
<evidence type="ECO:0000256" key="3">
    <source>
        <dbReference type="ARBA" id="ARBA00022516"/>
    </source>
</evidence>
<name>A0A387ANF6_9LACO</name>
<dbReference type="CDD" id="cd06850">
    <property type="entry name" value="biotinyl_domain"/>
    <property type="match status" value="1"/>
</dbReference>
<evidence type="ECO:0000256" key="6">
    <source>
        <dbReference type="ARBA" id="ARBA00023098"/>
    </source>
</evidence>
<dbReference type="SUPFAM" id="SSF51230">
    <property type="entry name" value="Single hybrid motif"/>
    <property type="match status" value="1"/>
</dbReference>
<keyword evidence="3 9" id="KW-0444">Lipid biosynthesis</keyword>
<keyword evidence="4" id="KW-0450">Lipoyl</keyword>
<evidence type="ECO:0000313" key="13">
    <source>
        <dbReference type="Proteomes" id="UP000272003"/>
    </source>
</evidence>
<keyword evidence="8 9" id="KW-0092">Biotin</keyword>
<dbReference type="GO" id="GO:0003989">
    <property type="term" value="F:acetyl-CoA carboxylase activity"/>
    <property type="evidence" value="ECO:0007669"/>
    <property type="project" value="InterPro"/>
</dbReference>
<sequence>MDQKDIENLMDKFDKSSMKEFKVTADDGTNLYFSKLEHAPVQNVAPAAGNTAAPAASNDSKPAAQPTNSASKIKAPLVGIVYFAPSPDKPVYKKVGDHVKKGDVVCVIEAMKVINEVKSPISGTITKKVAENGDMVEYNQPIFEIEED</sequence>
<dbReference type="UniPathway" id="UPA00094"/>
<evidence type="ECO:0000256" key="5">
    <source>
        <dbReference type="ARBA" id="ARBA00022832"/>
    </source>
</evidence>
<organism evidence="12 13">
    <name type="scientific">Apilactobacillus bombintestini</name>
    <dbReference type="NCBI Taxonomy" id="2419772"/>
    <lineage>
        <taxon>Bacteria</taxon>
        <taxon>Bacillati</taxon>
        <taxon>Bacillota</taxon>
        <taxon>Bacilli</taxon>
        <taxon>Lactobacillales</taxon>
        <taxon>Lactobacillaceae</taxon>
        <taxon>Apilactobacillus</taxon>
    </lineage>
</organism>
<dbReference type="RefSeq" id="WP_120783986.1">
    <property type="nucleotide sequence ID" value="NZ_CP032626.1"/>
</dbReference>
<dbReference type="KEGG" id="abom:D7I45_01250"/>
<keyword evidence="6 9" id="KW-0443">Lipid metabolism</keyword>
<dbReference type="Proteomes" id="UP000272003">
    <property type="component" value="Chromosome"/>
</dbReference>
<proteinExistence type="predicted"/>
<dbReference type="InterPro" id="IPR011053">
    <property type="entry name" value="Single_hybrid_motif"/>
</dbReference>
<dbReference type="GO" id="GO:0006633">
    <property type="term" value="P:fatty acid biosynthetic process"/>
    <property type="evidence" value="ECO:0007669"/>
    <property type="project" value="UniProtKB-UniPathway"/>
</dbReference>
<evidence type="ECO:0000256" key="8">
    <source>
        <dbReference type="ARBA" id="ARBA00023267"/>
    </source>
</evidence>
<accession>A0A387ANF6</accession>
<dbReference type="InterPro" id="IPR003016">
    <property type="entry name" value="2-oxoA_DH_lipoyl-BS"/>
</dbReference>
<dbReference type="AlphaFoldDB" id="A0A387ANF6"/>
<evidence type="ECO:0000256" key="2">
    <source>
        <dbReference type="ARBA" id="ARBA00017562"/>
    </source>
</evidence>
<evidence type="ECO:0000259" key="11">
    <source>
        <dbReference type="PROSITE" id="PS50968"/>
    </source>
</evidence>
<dbReference type="GO" id="GO:0009317">
    <property type="term" value="C:acetyl-CoA carboxylase complex"/>
    <property type="evidence" value="ECO:0007669"/>
    <property type="project" value="InterPro"/>
</dbReference>
<keyword evidence="7 9" id="KW-0275">Fatty acid biosynthesis</keyword>
<dbReference type="InterPro" id="IPR050709">
    <property type="entry name" value="Biotin_Carboxyl_Carrier/Decarb"/>
</dbReference>
<dbReference type="InterPro" id="IPR001882">
    <property type="entry name" value="Biotin_BS"/>
</dbReference>
<dbReference type="PROSITE" id="PS00189">
    <property type="entry name" value="LIPOYL"/>
    <property type="match status" value="1"/>
</dbReference>
<dbReference type="InterPro" id="IPR000089">
    <property type="entry name" value="Biotin_lipoyl"/>
</dbReference>
<feature type="compositionally biased region" description="Polar residues" evidence="10">
    <location>
        <begin position="57"/>
        <end position="69"/>
    </location>
</feature>
<feature type="domain" description="Lipoyl-binding" evidence="11">
    <location>
        <begin position="70"/>
        <end position="146"/>
    </location>
</feature>
<reference evidence="12 13" key="1">
    <citation type="submission" date="2018-09" db="EMBL/GenBank/DDBJ databases">
        <title>Genome sequencing of strain BHWM-4.</title>
        <authorList>
            <person name="Heo J."/>
            <person name="Kim S.-J."/>
            <person name="Kwon S.-W."/>
        </authorList>
    </citation>
    <scope>NUCLEOTIDE SEQUENCE [LARGE SCALE GENOMIC DNA]</scope>
    <source>
        <strain evidence="12 13">BHWM-4</strain>
    </source>
</reference>
<dbReference type="PRINTS" id="PR01071">
    <property type="entry name" value="ACOABIOTINCC"/>
</dbReference>
<dbReference type="InterPro" id="IPR001249">
    <property type="entry name" value="AcCoA_biotinCC"/>
</dbReference>
<evidence type="ECO:0000256" key="4">
    <source>
        <dbReference type="ARBA" id="ARBA00022823"/>
    </source>
</evidence>
<evidence type="ECO:0000256" key="10">
    <source>
        <dbReference type="SAM" id="MobiDB-lite"/>
    </source>
</evidence>
<feature type="region of interest" description="Disordered" evidence="10">
    <location>
        <begin position="45"/>
        <end position="69"/>
    </location>
</feature>
<gene>
    <name evidence="12" type="ORF">D7I45_01250</name>
</gene>
<evidence type="ECO:0000313" key="12">
    <source>
        <dbReference type="EMBL" id="AYF92212.1"/>
    </source>
</evidence>
<evidence type="ECO:0000256" key="7">
    <source>
        <dbReference type="ARBA" id="ARBA00023160"/>
    </source>
</evidence>
<dbReference type="Gene3D" id="2.40.50.100">
    <property type="match status" value="1"/>
</dbReference>
<keyword evidence="13" id="KW-1185">Reference proteome</keyword>
<dbReference type="PROSITE" id="PS50968">
    <property type="entry name" value="BIOTINYL_LIPOYL"/>
    <property type="match status" value="1"/>
</dbReference>
<dbReference type="PROSITE" id="PS00188">
    <property type="entry name" value="BIOTIN"/>
    <property type="match status" value="1"/>
</dbReference>
<evidence type="ECO:0000256" key="9">
    <source>
        <dbReference type="RuleBase" id="RU364072"/>
    </source>
</evidence>